<evidence type="ECO:0000256" key="1">
    <source>
        <dbReference type="SAM" id="MobiDB-lite"/>
    </source>
</evidence>
<sequence>MSLNSAGTTRELPPLMLPLPISTTAAGLGNCGSLDEPSTPKTENSILKPPLVCPPAPKKTRPARRKPLANLMPNRFHPAPEDLSSVFIKLPTAGRPKKRIRLV</sequence>
<dbReference type="Proteomes" id="UP000636800">
    <property type="component" value="Unassembled WGS sequence"/>
</dbReference>
<organism evidence="2 3">
    <name type="scientific">Vanilla planifolia</name>
    <name type="common">Vanilla</name>
    <dbReference type="NCBI Taxonomy" id="51239"/>
    <lineage>
        <taxon>Eukaryota</taxon>
        <taxon>Viridiplantae</taxon>
        <taxon>Streptophyta</taxon>
        <taxon>Embryophyta</taxon>
        <taxon>Tracheophyta</taxon>
        <taxon>Spermatophyta</taxon>
        <taxon>Magnoliopsida</taxon>
        <taxon>Liliopsida</taxon>
        <taxon>Asparagales</taxon>
        <taxon>Orchidaceae</taxon>
        <taxon>Vanilloideae</taxon>
        <taxon>Vanilleae</taxon>
        <taxon>Vanilla</taxon>
    </lineage>
</organism>
<feature type="region of interest" description="Disordered" evidence="1">
    <location>
        <begin position="26"/>
        <end position="66"/>
    </location>
</feature>
<name>A0A835QKP3_VANPL</name>
<evidence type="ECO:0000313" key="2">
    <source>
        <dbReference type="EMBL" id="KAG0470433.1"/>
    </source>
</evidence>
<dbReference type="PANTHER" id="PTHR35162">
    <property type="entry name" value="OS08G0516600 PROTEIN"/>
    <property type="match status" value="1"/>
</dbReference>
<dbReference type="InterPro" id="IPR053115">
    <property type="entry name" value="CDK_inhibitor"/>
</dbReference>
<gene>
    <name evidence="2" type="ORF">HPP92_017133</name>
</gene>
<proteinExistence type="predicted"/>
<evidence type="ECO:0000313" key="3">
    <source>
        <dbReference type="Proteomes" id="UP000636800"/>
    </source>
</evidence>
<keyword evidence="3" id="KW-1185">Reference proteome</keyword>
<reference evidence="2 3" key="1">
    <citation type="journal article" date="2020" name="Nat. Food">
        <title>A phased Vanilla planifolia genome enables genetic improvement of flavour and production.</title>
        <authorList>
            <person name="Hasing T."/>
            <person name="Tang H."/>
            <person name="Brym M."/>
            <person name="Khazi F."/>
            <person name="Huang T."/>
            <person name="Chambers A.H."/>
        </authorList>
    </citation>
    <scope>NUCLEOTIDE SEQUENCE [LARGE SCALE GENOMIC DNA]</scope>
    <source>
        <tissue evidence="2">Leaf</tissue>
    </source>
</reference>
<dbReference type="EMBL" id="JADCNL010000008">
    <property type="protein sequence ID" value="KAG0470433.1"/>
    <property type="molecule type" value="Genomic_DNA"/>
</dbReference>
<dbReference type="PANTHER" id="PTHR35162:SF2">
    <property type="entry name" value="OS08G0516600 PROTEIN"/>
    <property type="match status" value="1"/>
</dbReference>
<dbReference type="AlphaFoldDB" id="A0A835QKP3"/>
<accession>A0A835QKP3</accession>
<comment type="caution">
    <text evidence="2">The sequence shown here is derived from an EMBL/GenBank/DDBJ whole genome shotgun (WGS) entry which is preliminary data.</text>
</comment>
<protein>
    <submittedName>
        <fullName evidence="2">Uncharacterized protein</fullName>
    </submittedName>
</protein>